<dbReference type="InterPro" id="IPR037522">
    <property type="entry name" value="HD_GYP_dom"/>
</dbReference>
<dbReference type="Gene3D" id="1.10.3210.10">
    <property type="entry name" value="Hypothetical protein af1432"/>
    <property type="match status" value="1"/>
</dbReference>
<feature type="domain" description="HD-GYP" evidence="1">
    <location>
        <begin position="135"/>
        <end position="331"/>
    </location>
</feature>
<dbReference type="InterPro" id="IPR003607">
    <property type="entry name" value="HD/PDEase_dom"/>
</dbReference>
<dbReference type="InterPro" id="IPR052020">
    <property type="entry name" value="Cyclic_di-GMP/3'3'-cGAMP_PDE"/>
</dbReference>
<dbReference type="CDD" id="cd00077">
    <property type="entry name" value="HDc"/>
    <property type="match status" value="1"/>
</dbReference>
<evidence type="ECO:0000313" key="2">
    <source>
        <dbReference type="EMBL" id="HGE75234.1"/>
    </source>
</evidence>
<dbReference type="AlphaFoldDB" id="A0A7V3REJ9"/>
<protein>
    <submittedName>
        <fullName evidence="2">HD domain-containing protein</fullName>
    </submittedName>
</protein>
<dbReference type="Pfam" id="PF13487">
    <property type="entry name" value="HD_5"/>
    <property type="match status" value="1"/>
</dbReference>
<dbReference type="PROSITE" id="PS51832">
    <property type="entry name" value="HD_GYP"/>
    <property type="match status" value="1"/>
</dbReference>
<organism evidence="2">
    <name type="scientific">Mesoaciditoga lauensis</name>
    <dbReference type="NCBI Taxonomy" id="1495039"/>
    <lineage>
        <taxon>Bacteria</taxon>
        <taxon>Thermotogati</taxon>
        <taxon>Thermotogota</taxon>
        <taxon>Thermotogae</taxon>
        <taxon>Mesoaciditogales</taxon>
        <taxon>Mesoaciditogaceae</taxon>
        <taxon>Mesoaciditoga</taxon>
    </lineage>
</organism>
<gene>
    <name evidence="2" type="ORF">ENX73_03825</name>
</gene>
<dbReference type="SMART" id="SM00471">
    <property type="entry name" value="HDc"/>
    <property type="match status" value="1"/>
</dbReference>
<accession>A0A7V3REJ9</accession>
<proteinExistence type="predicted"/>
<evidence type="ECO:0000259" key="1">
    <source>
        <dbReference type="PROSITE" id="PS51832"/>
    </source>
</evidence>
<name>A0A7V3REJ9_9BACT</name>
<comment type="caution">
    <text evidence="2">The sequence shown here is derived from an EMBL/GenBank/DDBJ whole genome shotgun (WGS) entry which is preliminary data.</text>
</comment>
<dbReference type="SUPFAM" id="SSF109604">
    <property type="entry name" value="HD-domain/PDEase-like"/>
    <property type="match status" value="1"/>
</dbReference>
<sequence>MNKVNLLCTDRMTREIIISSLSKKGFDFSSPEDENCIVVLICINKSEDFETLRKLRKASKEKIIFAIMSYKFSHQGDPVDMGADLLLNEPVDFEELSIKLSILFAALEFDRNYKPGRLSLLNSLVEGAVKEIRRNEDLSLELLYKLDKVATLRDDSTHDHTQRVGDLSRLIAEELNLDPSKIFEIRMTAPLHDIGKIGIPDSILFKKGPLNEEEWKIMKTHTQMGADILKSENTLLQCAERIALFHHEKYDGTGYLKRLKGDEIPIEARIVSVADAFDAMVSKRPYKDERTIQDAIGEIISKAGTQFDPAIVNKFLLISERVERLYLDLKKYE</sequence>
<dbReference type="PANTHER" id="PTHR45228">
    <property type="entry name" value="CYCLIC DI-GMP PHOSPHODIESTERASE TM_0186-RELATED"/>
    <property type="match status" value="1"/>
</dbReference>
<dbReference type="EMBL" id="DTPE01000163">
    <property type="protein sequence ID" value="HGE75234.1"/>
    <property type="molecule type" value="Genomic_DNA"/>
</dbReference>
<reference evidence="2" key="1">
    <citation type="journal article" date="2020" name="mSystems">
        <title>Genome- and Community-Level Interaction Insights into Carbon Utilization and Element Cycling Functions of Hydrothermarchaeota in Hydrothermal Sediment.</title>
        <authorList>
            <person name="Zhou Z."/>
            <person name="Liu Y."/>
            <person name="Xu W."/>
            <person name="Pan J."/>
            <person name="Luo Z.H."/>
            <person name="Li M."/>
        </authorList>
    </citation>
    <scope>NUCLEOTIDE SEQUENCE [LARGE SCALE GENOMIC DNA]</scope>
    <source>
        <strain evidence="2">SpSt-966</strain>
    </source>
</reference>